<reference evidence="2 3" key="1">
    <citation type="submission" date="2018-06" db="EMBL/GenBank/DDBJ databases">
        <title>Extensive metabolic versatility and redundancy in microbially diverse, dynamic hydrothermal sediments.</title>
        <authorList>
            <person name="Dombrowski N."/>
            <person name="Teske A."/>
            <person name="Baker B.J."/>
        </authorList>
    </citation>
    <scope>NUCLEOTIDE SEQUENCE [LARGE SCALE GENOMIC DNA]</scope>
    <source>
        <strain evidence="2">B47_G16</strain>
    </source>
</reference>
<sequence length="674" mass="77823">MFKIMYEEAKMVRKLMVLVLSGVITIWLWGSTPALAKGSSSTLYQEGATIYGTLQEYEKTTGRKIEKFGEAPTLRVKVAAGELPPVKERLPERPLVMKPIEEIGQYGGTIKIVSVSSTWSRMVSSRMETLLISRPGRTLPGIAESWEWSDEKKVLTLHLRKGLKWSDGYPFTVDDILFKWEDITLNPTLNPTVLVEWKPGGELMQMEKVDDYTLRFRFAVPYPQMTDLLANCAYGGDCPFHVVGIYAPKHYLKKFHIKYNPKADELAKEAGFNTWWEYFNHQHNPYYGVNYPTLSAWICTKATDTLRVYERNPYYWVIDSAGNQLPYIDKGIVQIVGNIDLYNMKIISGAADFANQYTSMKNYPLYKRNEAKGDYRVLRWVIPGGRVTFTFNQTSEDPVKRQIFQDIRFRQAMSLAIDREALNKSLYFGLATPCQCMPIHKGALCWQEWWKDYYAEYDPKKANQLLDEMGLDKRDEEGYRLRPDGKRLTIILNPFELQDVPEMTAVCEMVKEYWENVGVKVLIKPISSNLYGNLEKANKLDVAIWKKGGGLVDEPEEKSFFATAAYEVYPSQYSPWGKWIATNGKEGEKPPEWVLKIKELCDKGRQTTLGTEEYKQLSTEVCNLWMKHLPRIGTVCDIFRPTLVKKNLRNVPEKSKDYGNDMMRNTPQTFFFKK</sequence>
<protein>
    <recommendedName>
        <fullName evidence="1">Solute-binding protein family 5 domain-containing protein</fullName>
    </recommendedName>
</protein>
<dbReference type="EMBL" id="QMPZ01000080">
    <property type="protein sequence ID" value="RLE08770.1"/>
    <property type="molecule type" value="Genomic_DNA"/>
</dbReference>
<dbReference type="SUPFAM" id="SSF53850">
    <property type="entry name" value="Periplasmic binding protein-like II"/>
    <property type="match status" value="1"/>
</dbReference>
<dbReference type="Gene3D" id="3.10.105.10">
    <property type="entry name" value="Dipeptide-binding Protein, Domain 3"/>
    <property type="match status" value="1"/>
</dbReference>
<dbReference type="Pfam" id="PF00496">
    <property type="entry name" value="SBP_bac_5"/>
    <property type="match status" value="1"/>
</dbReference>
<dbReference type="Gene3D" id="3.40.190.10">
    <property type="entry name" value="Periplasmic binding protein-like II"/>
    <property type="match status" value="1"/>
</dbReference>
<evidence type="ECO:0000313" key="3">
    <source>
        <dbReference type="Proteomes" id="UP000279422"/>
    </source>
</evidence>
<dbReference type="PROSITE" id="PS01040">
    <property type="entry name" value="SBP_BACTERIAL_5"/>
    <property type="match status" value="1"/>
</dbReference>
<dbReference type="CDD" id="cd08500">
    <property type="entry name" value="PBP2_NikA_DppA_OppA_like_4"/>
    <property type="match status" value="1"/>
</dbReference>
<dbReference type="Proteomes" id="UP000279422">
    <property type="component" value="Unassembled WGS sequence"/>
</dbReference>
<dbReference type="InterPro" id="IPR023765">
    <property type="entry name" value="SBP_5_CS"/>
</dbReference>
<dbReference type="GO" id="GO:1904680">
    <property type="term" value="F:peptide transmembrane transporter activity"/>
    <property type="evidence" value="ECO:0007669"/>
    <property type="project" value="TreeGrafter"/>
</dbReference>
<feature type="domain" description="Solute-binding protein family 5" evidence="1">
    <location>
        <begin position="140"/>
        <end position="554"/>
    </location>
</feature>
<dbReference type="GO" id="GO:0015833">
    <property type="term" value="P:peptide transport"/>
    <property type="evidence" value="ECO:0007669"/>
    <property type="project" value="TreeGrafter"/>
</dbReference>
<evidence type="ECO:0000259" key="1">
    <source>
        <dbReference type="Pfam" id="PF00496"/>
    </source>
</evidence>
<dbReference type="AlphaFoldDB" id="A0A497E2Z6"/>
<dbReference type="PANTHER" id="PTHR30290">
    <property type="entry name" value="PERIPLASMIC BINDING COMPONENT OF ABC TRANSPORTER"/>
    <property type="match status" value="1"/>
</dbReference>
<proteinExistence type="predicted"/>
<comment type="caution">
    <text evidence="2">The sequence shown here is derived from an EMBL/GenBank/DDBJ whole genome shotgun (WGS) entry which is preliminary data.</text>
</comment>
<name>A0A497E2Z6_UNCAE</name>
<gene>
    <name evidence="2" type="ORF">DRJ00_05745</name>
</gene>
<dbReference type="InterPro" id="IPR039424">
    <property type="entry name" value="SBP_5"/>
</dbReference>
<dbReference type="InterPro" id="IPR000914">
    <property type="entry name" value="SBP_5_dom"/>
</dbReference>
<accession>A0A497E2Z6</accession>
<organism evidence="2 3">
    <name type="scientific">Aerophobetes bacterium</name>
    <dbReference type="NCBI Taxonomy" id="2030807"/>
    <lineage>
        <taxon>Bacteria</taxon>
        <taxon>Candidatus Aerophobota</taxon>
    </lineage>
</organism>
<evidence type="ECO:0000313" key="2">
    <source>
        <dbReference type="EMBL" id="RLE08770.1"/>
    </source>
</evidence>
<dbReference type="PANTHER" id="PTHR30290:SF62">
    <property type="entry name" value="OLIGOPEPTIDE ABC TRANSPORTER, PERIPLASMIC OLIGOPEPTIDE-BINDING PROTEIN"/>
    <property type="match status" value="1"/>
</dbReference>